<feature type="domain" description="pPIWI-RE RNaseH" evidence="2">
    <location>
        <begin position="653"/>
        <end position="930"/>
    </location>
</feature>
<dbReference type="InterPro" id="IPR025085">
    <property type="entry name" value="pPIWI_RE_X"/>
</dbReference>
<gene>
    <name evidence="5" type="ORF">LP52_18235</name>
</gene>
<dbReference type="InterPro" id="IPR024996">
    <property type="entry name" value="RNaseH_pPIWI_RE"/>
</dbReference>
<evidence type="ECO:0000313" key="5">
    <source>
        <dbReference type="EMBL" id="KIH97641.1"/>
    </source>
</evidence>
<keyword evidence="6" id="KW-1185">Reference proteome</keyword>
<dbReference type="Proteomes" id="UP000031675">
    <property type="component" value="Unassembled WGS sequence"/>
</dbReference>
<dbReference type="EMBL" id="JROO01000034">
    <property type="protein sequence ID" value="KIH97641.1"/>
    <property type="molecule type" value="Genomic_DNA"/>
</dbReference>
<dbReference type="AlphaFoldDB" id="A0A0C2J861"/>
<evidence type="ECO:0000313" key="6">
    <source>
        <dbReference type="Proteomes" id="UP000031675"/>
    </source>
</evidence>
<sequence>MARYKSIQPSAFIHNPEAGPLYRQFATLSFPPEWREAVLRLYGDSVPERRREKVLQWRQVPIRRLDRLMRAAAPELVTANKYASVDGGRPWLYANTPYPTAVLRGLLSAWLRDMFDHKHDGRGEPNAETYRAIRRAMEALDTSNIEWQLTSVDLLHHQLSEGGTSEPDTSLYRLLPEYLAEKIETFSQSSPYEHGGERLRFRRVAGLVGSEAELISWPPNTFIKKKGKVAYYYSAYIRLFLRTSPFSAIPRIHVDTGIHRWVSGKVAMRGLQAASVYLLADSSLVPDGPVPERFAVADIAWRPQTKQVEWREGGPGGMLARVSMLDALPPADVLQKDADDWISGRDGLSLAVTHHTTMGRHGVGAGLLSEERRRLVEWGRQALEPEFTLAAPLTKSTVSGRNPTAALESKKSIRKDAAPEERQRINEENQRIAARNGAVYRKRAAVALAANIPSKKSLSALLLFQTTVMRDHLIQAAENHLGLALYRQQSGPNEWVWHAPELEVRITARELGKLGAPLGDDRAPRNREAMERAIADRRSEADTQIREITGALGNDVKPLLTFVELEGAFRPSTFTGFRPKADPKGALRLGCADAGLVSQFLRPLDTEVKEDKRDEDAAYRAEAAWSDGLRQLGIVLTPQHSLAPDVPDDLAQVAFWIVKRSVDSKSNNRQFTPVALYLQGDGPLLGHIPGQGEWLPYPELLRKLTSRASTTTTAQAQARETATFVQNTLYALRGTDTLVIAHAQNSRTRWPWLLNSGLIEDHLALGDGHAKPLRRFGKRLRIARVATHERSETPQWWAAPEDSSKPAGLAKGLWFPGDLDSSGRVFYASAERPHSMQEHSATAKLTPHSIKDPPKDPDDEPRVRNMYRPDAHVGSPQLIELTMAGLCEGDDPEKWAMFLQQQRNTEESKSELVLPFALHMAALSKEYALPYDELPDETDDPGDDPLKPDDEPVQLALELALDNEAG</sequence>
<feature type="compositionally biased region" description="Acidic residues" evidence="1">
    <location>
        <begin position="933"/>
        <end position="943"/>
    </location>
</feature>
<protein>
    <recommendedName>
        <fullName evidence="7">DUF3893 domain-containing protein</fullName>
    </recommendedName>
</protein>
<evidence type="ECO:0008006" key="7">
    <source>
        <dbReference type="Google" id="ProtNLM"/>
    </source>
</evidence>
<feature type="domain" description="Prokaryotic pPIWI-RE MID" evidence="4">
    <location>
        <begin position="497"/>
        <end position="640"/>
    </location>
</feature>
<evidence type="ECO:0000259" key="3">
    <source>
        <dbReference type="Pfam" id="PF13111"/>
    </source>
</evidence>
<reference evidence="6" key="1">
    <citation type="journal article" date="2015" name="Chem. Biol.">
        <title>Structure, bioactivity, and resistance mechanism of streptomonomicin, an unusual lasso Peptide from an understudied halophilic actinomycete.</title>
        <authorList>
            <person name="Metelev M."/>
            <person name="Tietz J.I."/>
            <person name="Melby J.O."/>
            <person name="Blair P.M."/>
            <person name="Zhu L."/>
            <person name="Livnat I."/>
            <person name="Severinov K."/>
            <person name="Mitchell D.A."/>
        </authorList>
    </citation>
    <scope>NUCLEOTIDE SEQUENCE [LARGE SCALE GENOMIC DNA]</scope>
    <source>
        <strain evidence="6">YIM 90003</strain>
    </source>
</reference>
<dbReference type="InterPro" id="IPR040496">
    <property type="entry name" value="MID_pPIWI_RE"/>
</dbReference>
<feature type="compositionally biased region" description="Basic and acidic residues" evidence="1">
    <location>
        <begin position="408"/>
        <end position="427"/>
    </location>
</feature>
<dbReference type="Pfam" id="PF13032">
    <property type="entry name" value="RNaseH_pPIWI_RE"/>
    <property type="match status" value="1"/>
</dbReference>
<organism evidence="5 6">
    <name type="scientific">Streptomonospora alba</name>
    <dbReference type="NCBI Taxonomy" id="183763"/>
    <lineage>
        <taxon>Bacteria</taxon>
        <taxon>Bacillati</taxon>
        <taxon>Actinomycetota</taxon>
        <taxon>Actinomycetes</taxon>
        <taxon>Streptosporangiales</taxon>
        <taxon>Nocardiopsidaceae</taxon>
        <taxon>Streptomonospora</taxon>
    </lineage>
</organism>
<dbReference type="RefSeq" id="WP_040275245.1">
    <property type="nucleotide sequence ID" value="NZ_JROO01000034.1"/>
</dbReference>
<feature type="compositionally biased region" description="Basic and acidic residues" evidence="1">
    <location>
        <begin position="849"/>
        <end position="869"/>
    </location>
</feature>
<evidence type="ECO:0000259" key="4">
    <source>
        <dbReference type="Pfam" id="PF18157"/>
    </source>
</evidence>
<feature type="region of interest" description="Disordered" evidence="1">
    <location>
        <begin position="831"/>
        <end position="869"/>
    </location>
</feature>
<dbReference type="OrthoDB" id="3199411at2"/>
<feature type="region of interest" description="Disordered" evidence="1">
    <location>
        <begin position="398"/>
        <end position="427"/>
    </location>
</feature>
<feature type="region of interest" description="Disordered" evidence="1">
    <location>
        <begin position="930"/>
        <end position="952"/>
    </location>
</feature>
<accession>A0A0C2J861</accession>
<comment type="caution">
    <text evidence="5">The sequence shown here is derived from an EMBL/GenBank/DDBJ whole genome shotgun (WGS) entry which is preliminary data.</text>
</comment>
<feature type="domain" description="pPIWI-RE module N-terminal" evidence="3">
    <location>
        <begin position="12"/>
        <end position="435"/>
    </location>
</feature>
<dbReference type="Pfam" id="PF18157">
    <property type="entry name" value="MID_pPIWI_RE"/>
    <property type="match status" value="1"/>
</dbReference>
<dbReference type="Pfam" id="PF13111">
    <property type="entry name" value="pPIWI_RE_X"/>
    <property type="match status" value="1"/>
</dbReference>
<proteinExistence type="predicted"/>
<name>A0A0C2J861_9ACTN</name>
<evidence type="ECO:0000259" key="2">
    <source>
        <dbReference type="Pfam" id="PF13032"/>
    </source>
</evidence>
<evidence type="ECO:0000256" key="1">
    <source>
        <dbReference type="SAM" id="MobiDB-lite"/>
    </source>
</evidence>